<proteinExistence type="predicted"/>
<dbReference type="AlphaFoldDB" id="A0A0F9R0X4"/>
<name>A0A0F9R0X4_9ZZZZ</name>
<feature type="transmembrane region" description="Helical" evidence="1">
    <location>
        <begin position="106"/>
        <end position="125"/>
    </location>
</feature>
<organism evidence="2">
    <name type="scientific">marine sediment metagenome</name>
    <dbReference type="NCBI Taxonomy" id="412755"/>
    <lineage>
        <taxon>unclassified sequences</taxon>
        <taxon>metagenomes</taxon>
        <taxon>ecological metagenomes</taxon>
    </lineage>
</organism>
<feature type="transmembrane region" description="Helical" evidence="1">
    <location>
        <begin position="71"/>
        <end position="94"/>
    </location>
</feature>
<feature type="transmembrane region" description="Helical" evidence="1">
    <location>
        <begin position="12"/>
        <end position="30"/>
    </location>
</feature>
<gene>
    <name evidence="2" type="ORF">LCGC14_0709650</name>
</gene>
<evidence type="ECO:0000313" key="2">
    <source>
        <dbReference type="EMBL" id="KKN42787.1"/>
    </source>
</evidence>
<keyword evidence="1" id="KW-0812">Transmembrane</keyword>
<dbReference type="EMBL" id="LAZR01001556">
    <property type="protein sequence ID" value="KKN42787.1"/>
    <property type="molecule type" value="Genomic_DNA"/>
</dbReference>
<feature type="transmembrane region" description="Helical" evidence="1">
    <location>
        <begin position="155"/>
        <end position="177"/>
    </location>
</feature>
<evidence type="ECO:0000256" key="1">
    <source>
        <dbReference type="SAM" id="Phobius"/>
    </source>
</evidence>
<feature type="transmembrane region" description="Helical" evidence="1">
    <location>
        <begin position="212"/>
        <end position="234"/>
    </location>
</feature>
<sequence length="236" mass="26016">MALEFDGWIDGITATGVVVFGVIFGLFFIFKARKSGAKLLIALGLANMFAGLMFLGVFSDFLTILITTKNIANNGFVGIFSYIWFAPVIITAMYLGTELLVPKYKWYVVGFFVVLSVIFEIVMLIDPLGSFNFIPDPPLAPTQNLIDYNINLTTLAGMLMGGLLLPVLIFLGFGFLYKGFQSSGVIRRNFFYLSVGSICFCVFGLLEGLTAPGVMGIFVRIGYLASFWFMYYGLKG</sequence>
<feature type="transmembrane region" description="Helical" evidence="1">
    <location>
        <begin position="39"/>
        <end position="59"/>
    </location>
</feature>
<comment type="caution">
    <text evidence="2">The sequence shown here is derived from an EMBL/GenBank/DDBJ whole genome shotgun (WGS) entry which is preliminary data.</text>
</comment>
<keyword evidence="1" id="KW-1133">Transmembrane helix</keyword>
<accession>A0A0F9R0X4</accession>
<evidence type="ECO:0008006" key="3">
    <source>
        <dbReference type="Google" id="ProtNLM"/>
    </source>
</evidence>
<keyword evidence="1" id="KW-0472">Membrane</keyword>
<reference evidence="2" key="1">
    <citation type="journal article" date="2015" name="Nature">
        <title>Complex archaea that bridge the gap between prokaryotes and eukaryotes.</title>
        <authorList>
            <person name="Spang A."/>
            <person name="Saw J.H."/>
            <person name="Jorgensen S.L."/>
            <person name="Zaremba-Niedzwiedzka K."/>
            <person name="Martijn J."/>
            <person name="Lind A.E."/>
            <person name="van Eijk R."/>
            <person name="Schleper C."/>
            <person name="Guy L."/>
            <person name="Ettema T.J."/>
        </authorList>
    </citation>
    <scope>NUCLEOTIDE SEQUENCE</scope>
</reference>
<protein>
    <recommendedName>
        <fullName evidence="3">Histidine kinase N-terminal 7TM region domain-containing protein</fullName>
    </recommendedName>
</protein>
<feature type="transmembrane region" description="Helical" evidence="1">
    <location>
        <begin position="189"/>
        <end position="206"/>
    </location>
</feature>